<organism evidence="1">
    <name type="scientific">Photobacterium damselae subsp. damselae</name>
    <name type="common">Listonella damsela</name>
    <dbReference type="NCBI Taxonomy" id="85581"/>
    <lineage>
        <taxon>Bacteria</taxon>
        <taxon>Pseudomonadati</taxon>
        <taxon>Pseudomonadota</taxon>
        <taxon>Gammaproteobacteria</taxon>
        <taxon>Vibrionales</taxon>
        <taxon>Vibrionaceae</taxon>
        <taxon>Photobacterium</taxon>
    </lineage>
</organism>
<sequence length="54" mass="6384">MQSLTADTPRLKEKGKNQYSVRFVSYNKYCKLDSKSIYYCVNLAKFTQVSIRIR</sequence>
<name>E4WLG7_PHODD</name>
<geneLocation type="plasmid" evidence="1">
    <name>pPHDD1</name>
</geneLocation>
<reference evidence="1" key="1">
    <citation type="submission" date="2009-11" db="EMBL/GenBank/DDBJ databases">
        <title>Identification of virulence genes in Photobacterium damselae subsp. damselae by Supression Subtractive hybridization: damselysin toxin is encoded on a large conjugative plasmid.</title>
        <authorList>
            <person name="Rivas A.J."/>
            <person name="Lemos M.L."/>
            <person name="Osorio C.R."/>
        </authorList>
    </citation>
    <scope>NUCLEOTIDE SEQUENCE [LARGE SCALE GENOMIC DNA]</scope>
    <source>
        <strain evidence="1">RM71</strain>
        <plasmid evidence="1">pPHDD1</plasmid>
    </source>
</reference>
<dbReference type="AlphaFoldDB" id="E4WLG7"/>
<accession>E4WLG7</accession>
<proteinExistence type="predicted"/>
<evidence type="ECO:0000313" key="1">
    <source>
        <dbReference type="EMBL" id="CBX86885.1"/>
    </source>
</evidence>
<gene>
    <name evidence="1" type="primary">orf119</name>
</gene>
<protein>
    <submittedName>
        <fullName evidence="1">Uncharacterized protein</fullName>
    </submittedName>
</protein>
<dbReference type="EMBL" id="FN597600">
    <property type="protein sequence ID" value="CBX86885.1"/>
    <property type="molecule type" value="Genomic_DNA"/>
</dbReference>
<keyword evidence="1" id="KW-0614">Plasmid</keyword>